<evidence type="ECO:0000256" key="12">
    <source>
        <dbReference type="ARBA" id="ARBA00023242"/>
    </source>
</evidence>
<keyword evidence="7" id="KW-0158">Chromosome</keyword>
<dbReference type="FunFam" id="1.20.200.10:FF:000001">
    <property type="entry name" value="Fumarate hydratase, mitochondrial"/>
    <property type="match status" value="1"/>
</dbReference>
<keyword evidence="12" id="KW-0539">Nucleus</keyword>
<evidence type="ECO:0000256" key="14">
    <source>
        <dbReference type="SAM" id="Coils"/>
    </source>
</evidence>
<dbReference type="Pfam" id="PF02463">
    <property type="entry name" value="SMC_N"/>
    <property type="match status" value="1"/>
</dbReference>
<dbReference type="Proteomes" id="UP000698800">
    <property type="component" value="Unassembled WGS sequence"/>
</dbReference>
<keyword evidence="20" id="KW-1185">Reference proteome</keyword>
<accession>A0A9P8KW59</accession>
<sequence length="1613" mass="180319">MTMLGLSRFAVNRRGSVGGAFAHAAARLAAAPVSRPRFASSAIAWWGGEMITTETRTESDAFGEIQVPADKYWGAQTERSLENFKINQPQDRMPPPVVRAFGILKGAAAIVNVTFGLDPKIGKAIEQAAAEVASLKLVDHFPLVVWQTGSGTQSNMNANEVISNRAIEILGGTMGTKKPVHPNDHVNMSASSNDSFPTVMHIAAVLEIEEQLLPSLRSLRDALQKKSEQFEKIIKIGRTHLQDATPLTLGQEFSGYVAQLDLGIERVTATLPHLRLLAQGGTAVGTGINTFVGFAEAIAAEITKMTGTEFKTAPNKFESLATHDAIVEASGSLNTLACSLFKIAQDVRFLGSGPRCGLGELRLPENEPGSSIMPGKVNPTQCEALTMVCAQVMGNHTAVTVSGMSGQFELNVFKPVLIRNLLHSIRILSDAMRSFEKNLVVGIEADEKRIASLLNESLMLVTCLNPVIGYDMASKVAKNAHKKGTTLKESAMELKALSGEDFDKRPVISDDDDEDGGPLRSSTPSSISSSTSKRARLTLNGDASSSSPLRTPPVQQNDLFEDLNGQRGEEGIPKHQPGSIVRVRLTNFVTYTSAEFHPGPSLNMVIGPNGTGKSTLEQHLGRAKDVSEYVKHGCREASIEIELAGEPGKPNPVIRRRIQREGNKSQFFINNKQTAQKNVMELAKSLSIQIDNLCQFLPQDKVCEFAALSPVELLHSTLRAAAPPLMLQWHEDLKTLRKEQKICQVKNDGNKELLANLEGRQDMDRADVERFRERAEIQRRVKVLEISRPFAKYRGARGRNMEARKRKKEVLAELRKLEEEVEPLLRAVNAKQEYRDQIEKAMKARKRALERGELVADDLFTKQGDMEDTLKGFQKEIELENKGGAPINKEILKLQGVITGIKKQMADEPAELDVGFYNDQLRVKNRLIREIRGKVEALQGSQKAWVAEGRQKNSRIDRASKELTNLESQAGQQGNKLKQAARETAEAWEWIQENQDHFEKTVYGPPVVECSVKDPRYVDAIESLFQKTDFLAFTCQTKNDFKTLSDHLYGTMKLADISIRTISKSLHEFRPPVSEADMRRYGFEGWALDYLAGPDPVLAALCSDLNLHRTGVVLRDITDQQYRTLEASPITTWVTSKNSYTITRRREYGPGAASTRVREVRQGRFWTSQPVDMRAKADLQDNIAGWTEEIQEFSRQIEGAKKEIEVLKTEYQTVLNEKNELEAEKGEKQTAIGQFKALPAKLAQEEGKLEAKREALVTRKARITELSGQIDKVTQERGTVVIKYANAVKALEDLHQDLLQAEIMLIEANSDLEVLAQRNQSVRDMLEANRQEADKVVCEHEETSKVAKALIGECQRIINDSGLSEEEHDFLKQLPEGQTEEDLETEIEAEKARLELLHQGNPNVVREYEARQERIARLEEAIAKDNKLLEDFEYGIADIRDKWEPELDNLVKSISEAFSHSFEQIGCAGEVGVHKDEDFDQWSIEIQVKFRENEELSILDSHRQSGGERAVSTIFYLMALQSLARAPFRVVDEINQGMDPRNERMVHERMVNIACQEHTSQYFLITPKLLPDLKYHPRMNVHCIASGEYMPDDFEKIDHERVLRLQRAITAVG</sequence>
<feature type="coiled-coil region" evidence="14">
    <location>
        <begin position="1380"/>
        <end position="1428"/>
    </location>
</feature>
<comment type="subcellular location">
    <subcellularLocation>
        <location evidence="2">Chromosome</location>
    </subcellularLocation>
    <subcellularLocation>
        <location evidence="1">Nucleus</location>
    </subcellularLocation>
</comment>
<dbReference type="GO" id="GO:0006099">
    <property type="term" value="P:tricarboxylic acid cycle"/>
    <property type="evidence" value="ECO:0007669"/>
    <property type="project" value="InterPro"/>
</dbReference>
<evidence type="ECO:0000259" key="18">
    <source>
        <dbReference type="Pfam" id="PF10415"/>
    </source>
</evidence>
<evidence type="ECO:0000256" key="11">
    <source>
        <dbReference type="ARBA" id="ARBA00023239"/>
    </source>
</evidence>
<dbReference type="Pfam" id="PF00206">
    <property type="entry name" value="Lyase_1"/>
    <property type="match status" value="1"/>
</dbReference>
<dbReference type="GO" id="GO:0005634">
    <property type="term" value="C:nucleus"/>
    <property type="evidence" value="ECO:0007669"/>
    <property type="project" value="UniProtKB-SubCell"/>
</dbReference>
<dbReference type="Pfam" id="PF10415">
    <property type="entry name" value="FumaraseC_C"/>
    <property type="match status" value="1"/>
</dbReference>
<dbReference type="GO" id="GO:0030915">
    <property type="term" value="C:Smc5-Smc6 complex"/>
    <property type="evidence" value="ECO:0007669"/>
    <property type="project" value="TreeGrafter"/>
</dbReference>
<feature type="region of interest" description="Disordered" evidence="15">
    <location>
        <begin position="503"/>
        <end position="556"/>
    </location>
</feature>
<dbReference type="FunFam" id="1.10.40.30:FF:000002">
    <property type="entry name" value="Fumarate hydratase class II"/>
    <property type="match status" value="1"/>
</dbReference>
<dbReference type="EMBL" id="JAGHQL010000123">
    <property type="protein sequence ID" value="KAH0538080.1"/>
    <property type="molecule type" value="Genomic_DNA"/>
</dbReference>
<evidence type="ECO:0000313" key="20">
    <source>
        <dbReference type="Proteomes" id="UP000698800"/>
    </source>
</evidence>
<dbReference type="Gene3D" id="1.10.40.30">
    <property type="entry name" value="Fumarase/aspartase (C-terminal domain)"/>
    <property type="match status" value="1"/>
</dbReference>
<feature type="domain" description="Fumarate lyase N-terminal" evidence="16">
    <location>
        <begin position="63"/>
        <end position="394"/>
    </location>
</feature>
<evidence type="ECO:0000313" key="19">
    <source>
        <dbReference type="EMBL" id="KAH0538080.1"/>
    </source>
</evidence>
<evidence type="ECO:0000256" key="4">
    <source>
        <dbReference type="ARBA" id="ARBA00010171"/>
    </source>
</evidence>
<proteinExistence type="inferred from homology"/>
<protein>
    <recommendedName>
        <fullName evidence="6">Structural maintenance of chromosomes protein 5</fullName>
        <ecNumber evidence="5">4.2.1.2</ecNumber>
    </recommendedName>
</protein>
<dbReference type="OrthoDB" id="10254973at2759"/>
<comment type="caution">
    <text evidence="19">The sequence shown here is derived from an EMBL/GenBank/DDBJ whole genome shotgun (WGS) entry which is preliminary data.</text>
</comment>
<dbReference type="EC" id="4.2.1.2" evidence="5"/>
<evidence type="ECO:0000259" key="17">
    <source>
        <dbReference type="Pfam" id="PF02463"/>
    </source>
</evidence>
<dbReference type="InterPro" id="IPR000362">
    <property type="entry name" value="Fumarate_lyase_fam"/>
</dbReference>
<dbReference type="GO" id="GO:0000724">
    <property type="term" value="P:double-strand break repair via homologous recombination"/>
    <property type="evidence" value="ECO:0007669"/>
    <property type="project" value="TreeGrafter"/>
</dbReference>
<evidence type="ECO:0000256" key="13">
    <source>
        <dbReference type="ARBA" id="ARBA00056821"/>
    </source>
</evidence>
<keyword evidence="10 14" id="KW-0175">Coiled coil</keyword>
<dbReference type="SUPFAM" id="SSF48557">
    <property type="entry name" value="L-aspartase-like"/>
    <property type="match status" value="1"/>
</dbReference>
<dbReference type="InterPro" id="IPR027417">
    <property type="entry name" value="P-loop_NTPase"/>
</dbReference>
<dbReference type="GO" id="GO:0003697">
    <property type="term" value="F:single-stranded DNA binding"/>
    <property type="evidence" value="ECO:0007669"/>
    <property type="project" value="TreeGrafter"/>
</dbReference>
<dbReference type="PANTHER" id="PTHR45916">
    <property type="entry name" value="STRUCTURAL MAINTENANCE OF CHROMOSOMES PROTEIN 5"/>
    <property type="match status" value="1"/>
</dbReference>
<evidence type="ECO:0000256" key="10">
    <source>
        <dbReference type="ARBA" id="ARBA00023054"/>
    </source>
</evidence>
<dbReference type="FunFam" id="1.10.275.10:FF:000001">
    <property type="entry name" value="Fumarate hydratase, mitochondrial"/>
    <property type="match status" value="1"/>
</dbReference>
<dbReference type="InterPro" id="IPR005677">
    <property type="entry name" value="Fum_hydII"/>
</dbReference>
<dbReference type="GO" id="GO:0006106">
    <property type="term" value="P:fumarate metabolic process"/>
    <property type="evidence" value="ECO:0007669"/>
    <property type="project" value="InterPro"/>
</dbReference>
<feature type="coiled-coil region" evidence="14">
    <location>
        <begin position="1176"/>
        <end position="1231"/>
    </location>
</feature>
<evidence type="ECO:0000256" key="1">
    <source>
        <dbReference type="ARBA" id="ARBA00004123"/>
    </source>
</evidence>
<reference evidence="19" key="1">
    <citation type="submission" date="2021-03" db="EMBL/GenBank/DDBJ databases">
        <title>Comparative genomics and phylogenomic investigation of the class Geoglossomycetes provide insights into ecological specialization and systematics.</title>
        <authorList>
            <person name="Melie T."/>
            <person name="Pirro S."/>
            <person name="Miller A.N."/>
            <person name="Quandt A."/>
        </authorList>
    </citation>
    <scope>NUCLEOTIDE SEQUENCE</scope>
    <source>
        <strain evidence="19">GBOQ0MN5Z8</strain>
    </source>
</reference>
<evidence type="ECO:0000256" key="8">
    <source>
        <dbReference type="ARBA" id="ARBA00022741"/>
    </source>
</evidence>
<feature type="compositionally biased region" description="Low complexity" evidence="15">
    <location>
        <begin position="521"/>
        <end position="532"/>
    </location>
</feature>
<dbReference type="InterPro" id="IPR024083">
    <property type="entry name" value="Fumarase/histidase_N"/>
</dbReference>
<keyword evidence="9" id="KW-0067">ATP-binding</keyword>
<dbReference type="Gene3D" id="1.20.200.10">
    <property type="entry name" value="Fumarase/aspartase (Central domain)"/>
    <property type="match status" value="1"/>
</dbReference>
<evidence type="ECO:0000256" key="5">
    <source>
        <dbReference type="ARBA" id="ARBA00012921"/>
    </source>
</evidence>
<comment type="similarity">
    <text evidence="3">Belongs to the class-II fumarase/aspartase family. Fumarase subfamily.</text>
</comment>
<dbReference type="InterPro" id="IPR020557">
    <property type="entry name" value="Fumarate_lyase_CS"/>
</dbReference>
<dbReference type="Gene3D" id="3.40.50.300">
    <property type="entry name" value="P-loop containing nucleotide triphosphate hydrolases"/>
    <property type="match status" value="2"/>
</dbReference>
<feature type="coiled-coil region" evidence="14">
    <location>
        <begin position="949"/>
        <end position="983"/>
    </location>
</feature>
<dbReference type="PROSITE" id="PS00163">
    <property type="entry name" value="FUMARATE_LYASES"/>
    <property type="match status" value="1"/>
</dbReference>
<organism evidence="19 20">
    <name type="scientific">Glutinoglossum americanum</name>
    <dbReference type="NCBI Taxonomy" id="1670608"/>
    <lineage>
        <taxon>Eukaryota</taxon>
        <taxon>Fungi</taxon>
        <taxon>Dikarya</taxon>
        <taxon>Ascomycota</taxon>
        <taxon>Pezizomycotina</taxon>
        <taxon>Geoglossomycetes</taxon>
        <taxon>Geoglossales</taxon>
        <taxon>Geoglossaceae</taxon>
        <taxon>Glutinoglossum</taxon>
    </lineage>
</organism>
<dbReference type="HAMAP" id="MF_00743">
    <property type="entry name" value="FumaraseC"/>
    <property type="match status" value="1"/>
</dbReference>
<evidence type="ECO:0000256" key="2">
    <source>
        <dbReference type="ARBA" id="ARBA00004286"/>
    </source>
</evidence>
<dbReference type="PANTHER" id="PTHR45916:SF1">
    <property type="entry name" value="STRUCTURAL MAINTENANCE OF CHROMOSOMES PROTEIN 5"/>
    <property type="match status" value="1"/>
</dbReference>
<name>A0A9P8KW59_9PEZI</name>
<keyword evidence="8" id="KW-0547">Nucleotide-binding</keyword>
<evidence type="ECO:0000256" key="9">
    <source>
        <dbReference type="ARBA" id="ARBA00022840"/>
    </source>
</evidence>
<feature type="domain" description="RecF/RecN/SMC N-terminal" evidence="17">
    <location>
        <begin position="580"/>
        <end position="1566"/>
    </location>
</feature>
<dbReference type="InterPro" id="IPR022761">
    <property type="entry name" value="Fumarate_lyase_N"/>
</dbReference>
<evidence type="ECO:0000256" key="7">
    <source>
        <dbReference type="ARBA" id="ARBA00022454"/>
    </source>
</evidence>
<comment type="similarity">
    <text evidence="4">Belongs to the SMC family. SMC5 subfamily.</text>
</comment>
<feature type="coiled-coil region" evidence="14">
    <location>
        <begin position="800"/>
        <end position="851"/>
    </location>
</feature>
<feature type="compositionally biased region" description="Polar residues" evidence="15">
    <location>
        <begin position="541"/>
        <end position="556"/>
    </location>
</feature>
<dbReference type="FunFam" id="3.40.50.300:FF:001301">
    <property type="entry name" value="Structural maintenance of chromosomes 5"/>
    <property type="match status" value="1"/>
</dbReference>
<dbReference type="InterPro" id="IPR018951">
    <property type="entry name" value="Fumarase_C_C"/>
</dbReference>
<evidence type="ECO:0000256" key="15">
    <source>
        <dbReference type="SAM" id="MobiDB-lite"/>
    </source>
</evidence>
<keyword evidence="11" id="KW-0456">Lyase</keyword>
<evidence type="ECO:0000259" key="16">
    <source>
        <dbReference type="Pfam" id="PF00206"/>
    </source>
</evidence>
<evidence type="ECO:0000256" key="6">
    <source>
        <dbReference type="ARBA" id="ARBA00018687"/>
    </source>
</evidence>
<feature type="domain" description="Fumarase C C-terminal" evidence="18">
    <location>
        <begin position="460"/>
        <end position="504"/>
    </location>
</feature>
<evidence type="ECO:0000256" key="3">
    <source>
        <dbReference type="ARBA" id="ARBA00009084"/>
    </source>
</evidence>
<gene>
    <name evidence="19" type="ORF">FGG08_005292</name>
</gene>
<dbReference type="GO" id="GO:0004333">
    <property type="term" value="F:fumarate hydratase activity"/>
    <property type="evidence" value="ECO:0007669"/>
    <property type="project" value="UniProtKB-EC"/>
</dbReference>
<dbReference type="InterPro" id="IPR003395">
    <property type="entry name" value="RecF/RecN/SMC_N"/>
</dbReference>
<dbReference type="GO" id="GO:0005524">
    <property type="term" value="F:ATP binding"/>
    <property type="evidence" value="ECO:0007669"/>
    <property type="project" value="UniProtKB-KW"/>
</dbReference>
<comment type="function">
    <text evidence="13">Catalyzes the reversible stereospecific interconversion of fumarate to L-malate. In mitochondrion, catalyzes the hydration of fumarate to L-malate in the tricarboxylic acid (TCA) cycle to facilitate a transition step in the production of energy in the form of NADH. In cytoplasm and nucleus, involved in DNA repair in response to DNA damage: following DNA double-strand breaks (DSBs), translocates from the cytosol to the nucleus and promotes DNA repair by catalyzing the dehydration of L-malate to fumarate.</text>
</comment>
<dbReference type="Gene3D" id="1.10.275.10">
    <property type="entry name" value="Fumarase/aspartase (N-terminal domain)"/>
    <property type="match status" value="1"/>
</dbReference>
<dbReference type="SUPFAM" id="SSF52540">
    <property type="entry name" value="P-loop containing nucleoside triphosphate hydrolases"/>
    <property type="match status" value="2"/>
</dbReference>
<dbReference type="PRINTS" id="PR00149">
    <property type="entry name" value="FUMRATELYASE"/>
</dbReference>
<dbReference type="NCBIfam" id="TIGR00979">
    <property type="entry name" value="fumC_II"/>
    <property type="match status" value="1"/>
</dbReference>
<dbReference type="InterPro" id="IPR008948">
    <property type="entry name" value="L-Aspartase-like"/>
</dbReference>
<dbReference type="CDD" id="cd01362">
    <property type="entry name" value="Fumarase_classII"/>
    <property type="match status" value="1"/>
</dbReference>